<dbReference type="RefSeq" id="WP_377576822.1">
    <property type="nucleotide sequence ID" value="NZ_JBHTMP010000066.1"/>
</dbReference>
<dbReference type="EMBL" id="JBHTMP010000066">
    <property type="protein sequence ID" value="MFD1325094.1"/>
    <property type="molecule type" value="Genomic_DNA"/>
</dbReference>
<comment type="caution">
    <text evidence="2">The sequence shown here is derived from an EMBL/GenBank/DDBJ whole genome shotgun (WGS) entry which is preliminary data.</text>
</comment>
<organism evidence="2 3">
    <name type="scientific">Micromonospora sonneratiae</name>
    <dbReference type="NCBI Taxonomy" id="1184706"/>
    <lineage>
        <taxon>Bacteria</taxon>
        <taxon>Bacillati</taxon>
        <taxon>Actinomycetota</taxon>
        <taxon>Actinomycetes</taxon>
        <taxon>Micromonosporales</taxon>
        <taxon>Micromonosporaceae</taxon>
        <taxon>Micromonospora</taxon>
    </lineage>
</organism>
<evidence type="ECO:0000313" key="3">
    <source>
        <dbReference type="Proteomes" id="UP001597260"/>
    </source>
</evidence>
<evidence type="ECO:0000313" key="2">
    <source>
        <dbReference type="EMBL" id="MFD1325094.1"/>
    </source>
</evidence>
<gene>
    <name evidence="2" type="ORF">ACFQ4H_28810</name>
</gene>
<reference evidence="3" key="1">
    <citation type="journal article" date="2019" name="Int. J. Syst. Evol. Microbiol.">
        <title>The Global Catalogue of Microorganisms (GCM) 10K type strain sequencing project: providing services to taxonomists for standard genome sequencing and annotation.</title>
        <authorList>
            <consortium name="The Broad Institute Genomics Platform"/>
            <consortium name="The Broad Institute Genome Sequencing Center for Infectious Disease"/>
            <person name="Wu L."/>
            <person name="Ma J."/>
        </authorList>
    </citation>
    <scope>NUCLEOTIDE SEQUENCE [LARGE SCALE GENOMIC DNA]</scope>
    <source>
        <strain evidence="3">JCM 31037</strain>
    </source>
</reference>
<evidence type="ECO:0000256" key="1">
    <source>
        <dbReference type="SAM" id="MobiDB-lite"/>
    </source>
</evidence>
<protein>
    <submittedName>
        <fullName evidence="2">Uncharacterized protein</fullName>
    </submittedName>
</protein>
<dbReference type="Proteomes" id="UP001597260">
    <property type="component" value="Unassembled WGS sequence"/>
</dbReference>
<sequence length="114" mass="12448">MEGHPSVPSPRQRLRVGRGPPAGRVPRARERHRVRQPGQPHLAARQPGVELPRHRAASDGRPSGRSVRWGVGPPRRLPGAYPERLAVGPEHPVVGGRCLVDARCRLPGHALRGH</sequence>
<feature type="non-terminal residue" evidence="2">
    <location>
        <position position="114"/>
    </location>
</feature>
<keyword evidence="3" id="KW-1185">Reference proteome</keyword>
<name>A0ABW3YPE6_9ACTN</name>
<proteinExistence type="predicted"/>
<accession>A0ABW3YPE6</accession>
<feature type="region of interest" description="Disordered" evidence="1">
    <location>
        <begin position="1"/>
        <end position="75"/>
    </location>
</feature>